<sequence>MLNLWQEREFYIGFTRSQANDLRPRRQFWRLGDKFGNFCDKTKLLENRGNFALSLLGAEISRTFERLLCDVTSFWKRYKKQALKPRVNQLELGQHFKMMN</sequence>
<protein>
    <submittedName>
        <fullName evidence="1">Uncharacterized protein</fullName>
    </submittedName>
</protein>
<dbReference type="EMBL" id="BGPR01000196">
    <property type="protein sequence ID" value="GBM03907.1"/>
    <property type="molecule type" value="Genomic_DNA"/>
</dbReference>
<evidence type="ECO:0000313" key="2">
    <source>
        <dbReference type="Proteomes" id="UP000499080"/>
    </source>
</evidence>
<dbReference type="Proteomes" id="UP000499080">
    <property type="component" value="Unassembled WGS sequence"/>
</dbReference>
<organism evidence="1 2">
    <name type="scientific">Araneus ventricosus</name>
    <name type="common">Orbweaver spider</name>
    <name type="synonym">Epeira ventricosa</name>
    <dbReference type="NCBI Taxonomy" id="182803"/>
    <lineage>
        <taxon>Eukaryota</taxon>
        <taxon>Metazoa</taxon>
        <taxon>Ecdysozoa</taxon>
        <taxon>Arthropoda</taxon>
        <taxon>Chelicerata</taxon>
        <taxon>Arachnida</taxon>
        <taxon>Araneae</taxon>
        <taxon>Araneomorphae</taxon>
        <taxon>Entelegynae</taxon>
        <taxon>Araneoidea</taxon>
        <taxon>Araneidae</taxon>
        <taxon>Araneus</taxon>
    </lineage>
</organism>
<dbReference type="AlphaFoldDB" id="A0A4Y2CJG9"/>
<keyword evidence="2" id="KW-1185">Reference proteome</keyword>
<gene>
    <name evidence="1" type="ORF">AVEN_185404_1</name>
</gene>
<proteinExistence type="predicted"/>
<name>A0A4Y2CJG9_ARAVE</name>
<reference evidence="1 2" key="1">
    <citation type="journal article" date="2019" name="Sci. Rep.">
        <title>Orb-weaving spider Araneus ventricosus genome elucidates the spidroin gene catalogue.</title>
        <authorList>
            <person name="Kono N."/>
            <person name="Nakamura H."/>
            <person name="Ohtoshi R."/>
            <person name="Moran D.A.P."/>
            <person name="Shinohara A."/>
            <person name="Yoshida Y."/>
            <person name="Fujiwara M."/>
            <person name="Mori M."/>
            <person name="Tomita M."/>
            <person name="Arakawa K."/>
        </authorList>
    </citation>
    <scope>NUCLEOTIDE SEQUENCE [LARGE SCALE GENOMIC DNA]</scope>
</reference>
<comment type="caution">
    <text evidence="1">The sequence shown here is derived from an EMBL/GenBank/DDBJ whole genome shotgun (WGS) entry which is preliminary data.</text>
</comment>
<accession>A0A4Y2CJG9</accession>
<evidence type="ECO:0000313" key="1">
    <source>
        <dbReference type="EMBL" id="GBM03907.1"/>
    </source>
</evidence>